<accession>A0A0U3FTB7</accession>
<dbReference type="EMBL" id="CP013694">
    <property type="protein sequence ID" value="ALU30336.1"/>
    <property type="molecule type" value="Genomic_DNA"/>
</dbReference>
<reference evidence="3 4" key="1">
    <citation type="submission" date="2015-12" db="EMBL/GenBank/DDBJ databases">
        <title>A stable core within a dynamic pangenome in Sulfolobus acidocaldarius.</title>
        <authorList>
            <person name="Anderson R."/>
            <person name="Kouris A."/>
            <person name="Seward C."/>
            <person name="Campbell K."/>
            <person name="Whitaker R."/>
        </authorList>
    </citation>
    <scope>NUCLEOTIDE SEQUENCE [LARGE SCALE GENOMIC DNA]</scope>
    <source>
        <strain evidence="1 4">GG12-C01-09</strain>
        <strain evidence="2 3">NG05B_CO5_07</strain>
    </source>
</reference>
<sequence length="110" mass="12898">MKMERIAIITTNNELIEMHNLARSKFMFEIDPSEFYKVAEKVKSILHTHEGECKPSNLDVLGMYLWRVPWIIKGKDCIEGYLFDPSFGVLEIDIDSLIPKELYDLIMKLF</sequence>
<name>A0A0U3FTB7_9CREN</name>
<dbReference type="Proteomes" id="UP000060043">
    <property type="component" value="Chromosome"/>
</dbReference>
<gene>
    <name evidence="1" type="ORF">ATY89_10545</name>
    <name evidence="2" type="ORF">ATZ20_02100</name>
</gene>
<organism evidence="2 3">
    <name type="scientific">Sulfolobus acidocaldarius</name>
    <dbReference type="NCBI Taxonomy" id="2285"/>
    <lineage>
        <taxon>Archaea</taxon>
        <taxon>Thermoproteota</taxon>
        <taxon>Thermoprotei</taxon>
        <taxon>Sulfolobales</taxon>
        <taxon>Sulfolobaceae</taxon>
        <taxon>Sulfolobus</taxon>
    </lineage>
</organism>
<dbReference type="SUPFAM" id="SSF102712">
    <property type="entry name" value="JAB1/MPN domain"/>
    <property type="match status" value="1"/>
</dbReference>
<evidence type="ECO:0000313" key="1">
    <source>
        <dbReference type="EMBL" id="ALU30336.1"/>
    </source>
</evidence>
<dbReference type="EMBL" id="CP013695">
    <property type="protein sequence ID" value="ALU31054.1"/>
    <property type="molecule type" value="Genomic_DNA"/>
</dbReference>
<evidence type="ECO:0000313" key="2">
    <source>
        <dbReference type="EMBL" id="ALU31054.1"/>
    </source>
</evidence>
<evidence type="ECO:0000313" key="4">
    <source>
        <dbReference type="Proteomes" id="UP000065473"/>
    </source>
</evidence>
<dbReference type="GeneID" id="31536159"/>
<dbReference type="Proteomes" id="UP000065473">
    <property type="component" value="Chromosome"/>
</dbReference>
<dbReference type="RefSeq" id="WP_015385624.1">
    <property type="nucleotide sequence ID" value="NZ_BHWZ01000003.1"/>
</dbReference>
<protein>
    <submittedName>
        <fullName evidence="2">Uncharacterized protein</fullName>
    </submittedName>
</protein>
<dbReference type="AlphaFoldDB" id="A0A0U3FTB7"/>
<proteinExistence type="predicted"/>
<evidence type="ECO:0000313" key="3">
    <source>
        <dbReference type="Proteomes" id="UP000060043"/>
    </source>
</evidence>
<dbReference type="OrthoDB" id="10589at2157"/>